<proteinExistence type="predicted"/>
<sequence>MADTDKCFARIERGGVWKCAVITTGVCMGRACPFYKSTEQVKQEAEQTQARLRSLPEEKRRAIQEKYKIFF</sequence>
<name>A0A8S5QUA8_9CAUD</name>
<protein>
    <submittedName>
        <fullName evidence="1">Uncharacterized protein</fullName>
    </submittedName>
</protein>
<organism evidence="1">
    <name type="scientific">Podoviridae sp. ctKS020</name>
    <dbReference type="NCBI Taxonomy" id="2826552"/>
    <lineage>
        <taxon>Viruses</taxon>
        <taxon>Duplodnaviria</taxon>
        <taxon>Heunggongvirae</taxon>
        <taxon>Uroviricota</taxon>
        <taxon>Caudoviricetes</taxon>
    </lineage>
</organism>
<evidence type="ECO:0000313" key="1">
    <source>
        <dbReference type="EMBL" id="DAE22277.1"/>
    </source>
</evidence>
<accession>A0A8S5QUA8</accession>
<dbReference type="EMBL" id="BK015730">
    <property type="protein sequence ID" value="DAE22277.1"/>
    <property type="molecule type" value="Genomic_DNA"/>
</dbReference>
<reference evidence="1" key="1">
    <citation type="journal article" date="2021" name="Proc. Natl. Acad. Sci. U.S.A.">
        <title>A Catalog of Tens of Thousands of Viruses from Human Metagenomes Reveals Hidden Associations with Chronic Diseases.</title>
        <authorList>
            <person name="Tisza M.J."/>
            <person name="Buck C.B."/>
        </authorList>
    </citation>
    <scope>NUCLEOTIDE SEQUENCE</scope>
    <source>
        <strain evidence="1">CtKS020</strain>
    </source>
</reference>